<comment type="similarity">
    <text evidence="3">Belongs to the multi antimicrobial extrusion (MATE) (TC 2.A.66.1) family.</text>
</comment>
<dbReference type="InterPro" id="IPR050222">
    <property type="entry name" value="MATE_MdtK"/>
</dbReference>
<feature type="transmembrane region" description="Helical" evidence="13">
    <location>
        <begin position="61"/>
        <end position="83"/>
    </location>
</feature>
<dbReference type="NCBIfam" id="TIGR00797">
    <property type="entry name" value="matE"/>
    <property type="match status" value="1"/>
</dbReference>
<comment type="function">
    <text evidence="1">Multidrug efflux pump.</text>
</comment>
<evidence type="ECO:0000256" key="7">
    <source>
        <dbReference type="ARBA" id="ARBA00022475"/>
    </source>
</evidence>
<name>A0A412FW58_9FIRM</name>
<keyword evidence="9 13" id="KW-1133">Transmembrane helix</keyword>
<dbReference type="GO" id="GO:0005886">
    <property type="term" value="C:plasma membrane"/>
    <property type="evidence" value="ECO:0007669"/>
    <property type="project" value="UniProtKB-SubCell"/>
</dbReference>
<proteinExistence type="inferred from homology"/>
<evidence type="ECO:0000256" key="9">
    <source>
        <dbReference type="ARBA" id="ARBA00022989"/>
    </source>
</evidence>
<feature type="transmembrane region" description="Helical" evidence="13">
    <location>
        <begin position="289"/>
        <end position="310"/>
    </location>
</feature>
<feature type="transmembrane region" description="Helical" evidence="13">
    <location>
        <begin position="366"/>
        <end position="387"/>
    </location>
</feature>
<feature type="transmembrane region" description="Helical" evidence="13">
    <location>
        <begin position="200"/>
        <end position="219"/>
    </location>
</feature>
<dbReference type="Proteomes" id="UP000284178">
    <property type="component" value="Unassembled WGS sequence"/>
</dbReference>
<evidence type="ECO:0000256" key="13">
    <source>
        <dbReference type="SAM" id="Phobius"/>
    </source>
</evidence>
<keyword evidence="8 13" id="KW-0812">Transmembrane</keyword>
<evidence type="ECO:0000256" key="1">
    <source>
        <dbReference type="ARBA" id="ARBA00003408"/>
    </source>
</evidence>
<dbReference type="Pfam" id="PF01554">
    <property type="entry name" value="MatE"/>
    <property type="match status" value="2"/>
</dbReference>
<feature type="transmembrane region" description="Helical" evidence="13">
    <location>
        <begin position="166"/>
        <end position="188"/>
    </location>
</feature>
<feature type="transmembrane region" description="Helical" evidence="13">
    <location>
        <begin position="136"/>
        <end position="154"/>
    </location>
</feature>
<evidence type="ECO:0000256" key="10">
    <source>
        <dbReference type="ARBA" id="ARBA00023065"/>
    </source>
</evidence>
<evidence type="ECO:0000313" key="15">
    <source>
        <dbReference type="Proteomes" id="UP000284178"/>
    </source>
</evidence>
<comment type="caution">
    <text evidence="14">The sequence shown here is derived from an EMBL/GenBank/DDBJ whole genome shotgun (WGS) entry which is preliminary data.</text>
</comment>
<keyword evidence="10" id="KW-0406">Ion transport</keyword>
<accession>A0A412FW58</accession>
<feature type="transmembrane region" description="Helical" evidence="13">
    <location>
        <begin position="95"/>
        <end position="116"/>
    </location>
</feature>
<evidence type="ECO:0000256" key="8">
    <source>
        <dbReference type="ARBA" id="ARBA00022692"/>
    </source>
</evidence>
<evidence type="ECO:0000256" key="6">
    <source>
        <dbReference type="ARBA" id="ARBA00022449"/>
    </source>
</evidence>
<evidence type="ECO:0000256" key="5">
    <source>
        <dbReference type="ARBA" id="ARBA00022448"/>
    </source>
</evidence>
<dbReference type="GO" id="GO:0042910">
    <property type="term" value="F:xenobiotic transmembrane transporter activity"/>
    <property type="evidence" value="ECO:0007669"/>
    <property type="project" value="InterPro"/>
</dbReference>
<dbReference type="AlphaFoldDB" id="A0A412FW58"/>
<dbReference type="InterPro" id="IPR048279">
    <property type="entry name" value="MdtK-like"/>
</dbReference>
<feature type="transmembrane region" description="Helical" evidence="13">
    <location>
        <begin position="322"/>
        <end position="346"/>
    </location>
</feature>
<dbReference type="GO" id="GO:0015297">
    <property type="term" value="F:antiporter activity"/>
    <property type="evidence" value="ECO:0007669"/>
    <property type="project" value="UniProtKB-KW"/>
</dbReference>
<comment type="subcellular location">
    <subcellularLocation>
        <location evidence="2">Cell membrane</location>
        <topology evidence="2">Multi-pass membrane protein</topology>
    </subcellularLocation>
</comment>
<dbReference type="RefSeq" id="WP_117895415.1">
    <property type="nucleotide sequence ID" value="NZ_CABJCV010000015.1"/>
</dbReference>
<dbReference type="GeneID" id="83016106"/>
<evidence type="ECO:0000256" key="11">
    <source>
        <dbReference type="ARBA" id="ARBA00023136"/>
    </source>
</evidence>
<protein>
    <recommendedName>
        <fullName evidence="4">Probable multidrug resistance protein NorM</fullName>
    </recommendedName>
    <alternativeName>
        <fullName evidence="12">Multidrug-efflux transporter</fullName>
    </alternativeName>
</protein>
<keyword evidence="7" id="KW-1003">Cell membrane</keyword>
<keyword evidence="15" id="KW-1185">Reference proteome</keyword>
<gene>
    <name evidence="14" type="ORF">DWY25_11950</name>
</gene>
<evidence type="ECO:0000256" key="3">
    <source>
        <dbReference type="ARBA" id="ARBA00010199"/>
    </source>
</evidence>
<sequence>MKKRFSKFFGTRQFYKLALAVAVPLMMQQLITSSVNLVDNLMVGQLGDAALGGVAAVNRFYIIATYGTNGVLAAAAIFIAQFFGARDEERMKQSFRFSILSAYAIMIPFFILGILAPEGIVHFFTSDPVIIQLGSAYMRIAAFTFLPMALSLGISSAMRAVGETKIPLVISAGAVLTNTVLNYCLIFGNFGFPRLGVEGAAIATLIARVLEATVLLIVLSKLDLPFKTKLSQLFHVSGQLARSILIKAAPLALNEVMWSLGMATLFKFYATRGPEVMSGYSIANTIGDIFFVLFGGMAAATTVLVSQPLGANKLDEARDHGYQLLGFSVMLSLLFAILMFGSSFVVPHFYQVSPTAKQVAVDVLRIMSVMFWIYMGNTQCYFILRAGGDTRSTLFMDSGYMWTVNIPLICCFTYFTGVDILVLYVIGQMTDILKLVIAYSLVRKEKWVVNLTQF</sequence>
<dbReference type="PANTHER" id="PTHR43298">
    <property type="entry name" value="MULTIDRUG RESISTANCE PROTEIN NORM-RELATED"/>
    <property type="match status" value="1"/>
</dbReference>
<dbReference type="GO" id="GO:0006811">
    <property type="term" value="P:monoatomic ion transport"/>
    <property type="evidence" value="ECO:0007669"/>
    <property type="project" value="UniProtKB-KW"/>
</dbReference>
<dbReference type="PIRSF" id="PIRSF006603">
    <property type="entry name" value="DinF"/>
    <property type="match status" value="1"/>
</dbReference>
<reference evidence="14 15" key="1">
    <citation type="submission" date="2018-08" db="EMBL/GenBank/DDBJ databases">
        <title>A genome reference for cultivated species of the human gut microbiota.</title>
        <authorList>
            <person name="Zou Y."/>
            <person name="Xue W."/>
            <person name="Luo G."/>
        </authorList>
    </citation>
    <scope>NUCLEOTIDE SEQUENCE [LARGE SCALE GENOMIC DNA]</scope>
    <source>
        <strain evidence="14 15">AF24-29</strain>
    </source>
</reference>
<dbReference type="InterPro" id="IPR002528">
    <property type="entry name" value="MATE_fam"/>
</dbReference>
<dbReference type="PANTHER" id="PTHR43298:SF2">
    <property type="entry name" value="FMN_FAD EXPORTER YEEO-RELATED"/>
    <property type="match status" value="1"/>
</dbReference>
<keyword evidence="6" id="KW-0050">Antiport</keyword>
<evidence type="ECO:0000313" key="14">
    <source>
        <dbReference type="EMBL" id="RGR72365.1"/>
    </source>
</evidence>
<organism evidence="14 15">
    <name type="scientific">Holdemania filiformis</name>
    <dbReference type="NCBI Taxonomy" id="61171"/>
    <lineage>
        <taxon>Bacteria</taxon>
        <taxon>Bacillati</taxon>
        <taxon>Bacillota</taxon>
        <taxon>Erysipelotrichia</taxon>
        <taxon>Erysipelotrichales</taxon>
        <taxon>Erysipelotrichaceae</taxon>
        <taxon>Holdemania</taxon>
    </lineage>
</organism>
<keyword evidence="11 13" id="KW-0472">Membrane</keyword>
<evidence type="ECO:0000256" key="12">
    <source>
        <dbReference type="ARBA" id="ARBA00031636"/>
    </source>
</evidence>
<evidence type="ECO:0000256" key="2">
    <source>
        <dbReference type="ARBA" id="ARBA00004651"/>
    </source>
</evidence>
<feature type="transmembrane region" description="Helical" evidence="13">
    <location>
        <begin position="399"/>
        <end position="415"/>
    </location>
</feature>
<keyword evidence="5" id="KW-0813">Transport</keyword>
<evidence type="ECO:0000256" key="4">
    <source>
        <dbReference type="ARBA" id="ARBA00020268"/>
    </source>
</evidence>
<dbReference type="EMBL" id="QRUP01000015">
    <property type="protein sequence ID" value="RGR72365.1"/>
    <property type="molecule type" value="Genomic_DNA"/>
</dbReference>